<gene>
    <name evidence="3" type="ORF">B9Z65_3440</name>
</gene>
<reference evidence="3 4" key="1">
    <citation type="submission" date="2017-05" db="EMBL/GenBank/DDBJ databases">
        <title>Draft genome sequence of Elsinoe australis.</title>
        <authorList>
            <person name="Cheng Q."/>
        </authorList>
    </citation>
    <scope>NUCLEOTIDE SEQUENCE [LARGE SCALE GENOMIC DNA]</scope>
    <source>
        <strain evidence="3 4">NL1</strain>
    </source>
</reference>
<sequence>MDPTGSQTPAGGAGGHRIRRQSSRPSVGIRQSSAQSIRNAARVAPTLPAPQQQSTTSTVDFTPRRRSSSEPRPMVPVPALDDSLARSQTRTEGVGDRHMPTLNEENSPVAPVNYNAPVYPVVPGAGGRGETGTNTLATAPPAQNRSMGSRALDGMGRSYLNRRRARAGTTSSQPEYDHELVNLLDVVDPEVSTLSTLTNVQNSLFVPDLGSWINRRPTYNLSAMPPRLARQTTAAEDKEIEGAVDDAERLAEDGGLQRINSSLSDSRYAVLPHGVRLDGWTDEEKEELNDHVRHMLHSRRAAFKRSMKGFKQYVKRPLGFFVTLYAFLITVFGFTWVLFLIGWVSLGARRDYVINVIDNVLVALFAVMGDGLIPWRTVDTYHMIYIAHYHHLTWKLRKKQRLAKLPDHNDLPTRISMDVNRTAETADLEAARSAASSVYGHEEYFSVLTPEQQRKLEHHQTKFAKSHTFYKPHETETHYAFPLRLLVAIVVLLDFHSIFQIALGTTTWAISYHVRPFALTTVILCCSLACNITGGILISVGDKRTRKKEVRERMFRQELTDAAIKKVEKERRRREEEEGVNENALMGIHDGGKKSSDSSE</sequence>
<dbReference type="AlphaFoldDB" id="A0A2P8A1I0"/>
<name>A0A2P8A1I0_9PEZI</name>
<keyword evidence="2" id="KW-0472">Membrane</keyword>
<evidence type="ECO:0000313" key="3">
    <source>
        <dbReference type="EMBL" id="PSK54321.1"/>
    </source>
</evidence>
<dbReference type="OrthoDB" id="3365211at2759"/>
<dbReference type="PANTHER" id="PTHR35872">
    <property type="entry name" value="INTEGRAL MEMBRANE PROTEIN (AFU_ORTHOLOGUE AFUA_5G07110)"/>
    <property type="match status" value="1"/>
</dbReference>
<protein>
    <submittedName>
        <fullName evidence="3">Sodium/hydrogen antiporter</fullName>
    </submittedName>
</protein>
<evidence type="ECO:0000256" key="2">
    <source>
        <dbReference type="SAM" id="Phobius"/>
    </source>
</evidence>
<feature type="compositionally biased region" description="Polar residues" evidence="1">
    <location>
        <begin position="23"/>
        <end position="38"/>
    </location>
</feature>
<evidence type="ECO:0000256" key="1">
    <source>
        <dbReference type="SAM" id="MobiDB-lite"/>
    </source>
</evidence>
<proteinExistence type="predicted"/>
<feature type="compositionally biased region" description="Basic and acidic residues" evidence="1">
    <location>
        <begin position="590"/>
        <end position="600"/>
    </location>
</feature>
<feature type="transmembrane region" description="Helical" evidence="2">
    <location>
        <begin position="485"/>
        <end position="511"/>
    </location>
</feature>
<dbReference type="EMBL" id="NHZQ01000083">
    <property type="protein sequence ID" value="PSK54321.1"/>
    <property type="molecule type" value="Genomic_DNA"/>
</dbReference>
<dbReference type="STRING" id="40998.A0A2P8A1I0"/>
<evidence type="ECO:0000313" key="4">
    <source>
        <dbReference type="Proteomes" id="UP000243723"/>
    </source>
</evidence>
<feature type="transmembrane region" description="Helical" evidence="2">
    <location>
        <begin position="318"/>
        <end position="346"/>
    </location>
</feature>
<comment type="caution">
    <text evidence="3">The sequence shown here is derived from an EMBL/GenBank/DDBJ whole genome shotgun (WGS) entry which is preliminary data.</text>
</comment>
<keyword evidence="2" id="KW-1133">Transmembrane helix</keyword>
<feature type="transmembrane region" description="Helical" evidence="2">
    <location>
        <begin position="517"/>
        <end position="541"/>
    </location>
</feature>
<feature type="region of interest" description="Disordered" evidence="1">
    <location>
        <begin position="1"/>
        <end position="109"/>
    </location>
</feature>
<dbReference type="InterPro" id="IPR021369">
    <property type="entry name" value="DUF2985"/>
</dbReference>
<organism evidence="3 4">
    <name type="scientific">Elsinoe australis</name>
    <dbReference type="NCBI Taxonomy" id="40998"/>
    <lineage>
        <taxon>Eukaryota</taxon>
        <taxon>Fungi</taxon>
        <taxon>Dikarya</taxon>
        <taxon>Ascomycota</taxon>
        <taxon>Pezizomycotina</taxon>
        <taxon>Dothideomycetes</taxon>
        <taxon>Dothideomycetidae</taxon>
        <taxon>Myriangiales</taxon>
        <taxon>Elsinoaceae</taxon>
        <taxon>Elsinoe</taxon>
    </lineage>
</organism>
<feature type="compositionally biased region" description="Polar residues" evidence="1">
    <location>
        <begin position="49"/>
        <end position="60"/>
    </location>
</feature>
<keyword evidence="4" id="KW-1185">Reference proteome</keyword>
<feature type="transmembrane region" description="Helical" evidence="2">
    <location>
        <begin position="352"/>
        <end position="373"/>
    </location>
</feature>
<dbReference type="Proteomes" id="UP000243723">
    <property type="component" value="Unassembled WGS sequence"/>
</dbReference>
<feature type="region of interest" description="Disordered" evidence="1">
    <location>
        <begin position="568"/>
        <end position="600"/>
    </location>
</feature>
<dbReference type="Pfam" id="PF11204">
    <property type="entry name" value="DUF2985"/>
    <property type="match status" value="1"/>
</dbReference>
<keyword evidence="2" id="KW-0812">Transmembrane</keyword>
<accession>A0A2P8A1I0</accession>
<dbReference type="PANTHER" id="PTHR35872:SF2">
    <property type="entry name" value="INTEGRAL MEMBRANE PROTEIN (AFU_ORTHOLOGUE AFUA_5G07110)"/>
    <property type="match status" value="1"/>
</dbReference>